<protein>
    <recommendedName>
        <fullName evidence="8">Ribonuclease Z</fullName>
        <shortName evidence="8">RNase Z</shortName>
        <ecNumber evidence="8">3.1.26.11</ecNumber>
    </recommendedName>
    <alternativeName>
        <fullName evidence="8">tRNA 3 endonuclease</fullName>
    </alternativeName>
    <alternativeName>
        <fullName evidence="8">tRNase Z</fullName>
    </alternativeName>
</protein>
<dbReference type="GO" id="GO:0042781">
    <property type="term" value="F:3'-tRNA processing endoribonuclease activity"/>
    <property type="evidence" value="ECO:0007669"/>
    <property type="project" value="UniProtKB-UniRule"/>
</dbReference>
<keyword evidence="2 8" id="KW-0819">tRNA processing</keyword>
<evidence type="ECO:0000256" key="2">
    <source>
        <dbReference type="ARBA" id="ARBA00022694"/>
    </source>
</evidence>
<comment type="cofactor">
    <cofactor evidence="8">
        <name>Zn(2+)</name>
        <dbReference type="ChEBI" id="CHEBI:29105"/>
    </cofactor>
    <text evidence="8">Binds 2 Zn(2+) ions.</text>
</comment>
<dbReference type="AlphaFoldDB" id="A0A8J7RPJ4"/>
<comment type="caution">
    <text evidence="9">The sequence shown here is derived from an EMBL/GenBank/DDBJ whole genome shotgun (WGS) entry which is preliminary data.</text>
</comment>
<feature type="binding site" evidence="8">
    <location>
        <position position="62"/>
    </location>
    <ligand>
        <name>Zn(2+)</name>
        <dbReference type="ChEBI" id="CHEBI:29105"/>
        <label>1</label>
        <note>catalytic</note>
    </ligand>
</feature>
<keyword evidence="7 8" id="KW-0862">Zinc</keyword>
<feature type="binding site" evidence="8">
    <location>
        <position position="220"/>
    </location>
    <ligand>
        <name>Zn(2+)</name>
        <dbReference type="ChEBI" id="CHEBI:29105"/>
        <label>2</label>
        <note>catalytic</note>
    </ligand>
</feature>
<evidence type="ECO:0000313" key="9">
    <source>
        <dbReference type="EMBL" id="MBP2201904.1"/>
    </source>
</evidence>
<reference evidence="9" key="1">
    <citation type="submission" date="2021-03" db="EMBL/GenBank/DDBJ databases">
        <title>Genomic Encyclopedia of Type Strains, Phase IV (KMG-V): Genome sequencing to study the core and pangenomes of soil and plant-associated prokaryotes.</title>
        <authorList>
            <person name="Whitman W."/>
        </authorList>
    </citation>
    <scope>NUCLEOTIDE SEQUENCE</scope>
    <source>
        <strain evidence="9">C4</strain>
    </source>
</reference>
<keyword evidence="6 8" id="KW-0378">Hydrolase</keyword>
<evidence type="ECO:0000256" key="5">
    <source>
        <dbReference type="ARBA" id="ARBA00022759"/>
    </source>
</evidence>
<evidence type="ECO:0000256" key="7">
    <source>
        <dbReference type="ARBA" id="ARBA00022833"/>
    </source>
</evidence>
<name>A0A8J7RPJ4_METVO</name>
<feature type="active site" description="Proton acceptor" evidence="8">
    <location>
        <position position="64"/>
    </location>
</feature>
<comment type="function">
    <text evidence="8">Zinc phosphodiesterase, which displays some tRNA 3'-processing endonuclease activity. Probably involved in tRNA maturation, by removing a 3'-trailer from precursor tRNA.</text>
</comment>
<dbReference type="GO" id="GO:0008270">
    <property type="term" value="F:zinc ion binding"/>
    <property type="evidence" value="ECO:0007669"/>
    <property type="project" value="UniProtKB-UniRule"/>
</dbReference>
<evidence type="ECO:0000256" key="1">
    <source>
        <dbReference type="ARBA" id="ARBA00011738"/>
    </source>
</evidence>
<dbReference type="Pfam" id="PF23023">
    <property type="entry name" value="Anti-Pycsar_Apyc1"/>
    <property type="match status" value="1"/>
</dbReference>
<feature type="binding site" evidence="8">
    <location>
        <position position="280"/>
    </location>
    <ligand>
        <name>Zn(2+)</name>
        <dbReference type="ChEBI" id="CHEBI:29105"/>
        <label>2</label>
        <note>catalytic</note>
    </ligand>
</feature>
<dbReference type="PANTHER" id="PTHR46018">
    <property type="entry name" value="ZINC PHOSPHODIESTERASE ELAC PROTEIN 1"/>
    <property type="match status" value="1"/>
</dbReference>
<dbReference type="EC" id="3.1.26.11" evidence="8"/>
<evidence type="ECO:0000256" key="6">
    <source>
        <dbReference type="ARBA" id="ARBA00022801"/>
    </source>
</evidence>
<feature type="binding site" evidence="8">
    <location>
        <position position="143"/>
    </location>
    <ligand>
        <name>Zn(2+)</name>
        <dbReference type="ChEBI" id="CHEBI:29105"/>
        <label>1</label>
        <note>catalytic</note>
    </ligand>
</feature>
<accession>A0A8J7RPJ4</accession>
<keyword evidence="3 8" id="KW-0540">Nuclease</keyword>
<dbReference type="InterPro" id="IPR036866">
    <property type="entry name" value="RibonucZ/Hydroxyglut_hydro"/>
</dbReference>
<dbReference type="NCBIfam" id="TIGR02651">
    <property type="entry name" value="RNase_Z"/>
    <property type="match status" value="1"/>
</dbReference>
<feature type="binding site" evidence="8">
    <location>
        <position position="60"/>
    </location>
    <ligand>
        <name>Zn(2+)</name>
        <dbReference type="ChEBI" id="CHEBI:29105"/>
        <label>1</label>
        <note>catalytic</note>
    </ligand>
</feature>
<dbReference type="Gene3D" id="3.60.15.10">
    <property type="entry name" value="Ribonuclease Z/Hydroxyacylglutathione hydrolase-like"/>
    <property type="match status" value="1"/>
</dbReference>
<evidence type="ECO:0000256" key="4">
    <source>
        <dbReference type="ARBA" id="ARBA00022723"/>
    </source>
</evidence>
<dbReference type="CDD" id="cd07717">
    <property type="entry name" value="RNaseZ_ZiPD-like_MBL-fold"/>
    <property type="match status" value="1"/>
</dbReference>
<sequence>MILTFLGTSASVPTKERAHTGLALRYNGEYFLFDCGENIQRQMMNTNVSPMKINNIFISHLHGDHVLGLGGLLQSMALSNRKKTLKIYGPPKTAEMIEYILKIGYHSISYEIEVIELELKPNKIISTSKSGNGYEIYCYPTNHSVPSLAYVFKELKAPKMDMNKVRELGIEIGSKLKDLKDGNSVEIEIFENGQIITKTIVPEDVLVSNTEGVSFAYSGDTRPVYNFAKFLNDLNCKVLVHEATFDSSLLENALETMHSTFEEALKISEISGVKQLIITHISARYRSVKAYETEINTYLEKSTLHGKSIKIEIARDFMEYDLKKLKVLNSDK</sequence>
<dbReference type="RefSeq" id="WP_209591427.1">
    <property type="nucleotide sequence ID" value="NZ_JAGGMV010000004.1"/>
</dbReference>
<evidence type="ECO:0000313" key="10">
    <source>
        <dbReference type="Proteomes" id="UP000740329"/>
    </source>
</evidence>
<dbReference type="EMBL" id="JAGGMV010000004">
    <property type="protein sequence ID" value="MBP2201904.1"/>
    <property type="molecule type" value="Genomic_DNA"/>
</dbReference>
<comment type="catalytic activity">
    <reaction evidence="8">
        <text>Endonucleolytic cleavage of RNA, removing extra 3' nucleotides from tRNA precursor, generating 3' termini of tRNAs. A 3'-hydroxy group is left at the tRNA terminus and a 5'-phosphoryl group is left at the trailer molecule.</text>
        <dbReference type="EC" id="3.1.26.11"/>
    </reaction>
</comment>
<dbReference type="InterPro" id="IPR013471">
    <property type="entry name" value="RNase_Z/BN"/>
</dbReference>
<proteinExistence type="inferred from homology"/>
<dbReference type="SUPFAM" id="SSF56281">
    <property type="entry name" value="Metallo-hydrolase/oxidoreductase"/>
    <property type="match status" value="1"/>
</dbReference>
<dbReference type="PANTHER" id="PTHR46018:SF2">
    <property type="entry name" value="ZINC PHOSPHODIESTERASE ELAC PROTEIN 1"/>
    <property type="match status" value="1"/>
</dbReference>
<dbReference type="HAMAP" id="MF_01818">
    <property type="entry name" value="RNase_Z_BN"/>
    <property type="match status" value="1"/>
</dbReference>
<feature type="binding site" evidence="8">
    <location>
        <position position="220"/>
    </location>
    <ligand>
        <name>Zn(2+)</name>
        <dbReference type="ChEBI" id="CHEBI:29105"/>
        <label>1</label>
        <note>catalytic</note>
    </ligand>
</feature>
<evidence type="ECO:0000256" key="8">
    <source>
        <dbReference type="HAMAP-Rule" id="MF_01818"/>
    </source>
</evidence>
<dbReference type="Proteomes" id="UP000740329">
    <property type="component" value="Unassembled WGS sequence"/>
</dbReference>
<keyword evidence="5 8" id="KW-0255">Endonuclease</keyword>
<feature type="binding site" evidence="8">
    <location>
        <position position="65"/>
    </location>
    <ligand>
        <name>Zn(2+)</name>
        <dbReference type="ChEBI" id="CHEBI:29105"/>
        <label>2</label>
        <note>catalytic</note>
    </ligand>
</feature>
<evidence type="ECO:0000256" key="3">
    <source>
        <dbReference type="ARBA" id="ARBA00022722"/>
    </source>
</evidence>
<dbReference type="NCBIfam" id="NF000801">
    <property type="entry name" value="PRK00055.1-3"/>
    <property type="match status" value="1"/>
</dbReference>
<organism evidence="9 10">
    <name type="scientific">Methanococcus voltae</name>
    <dbReference type="NCBI Taxonomy" id="2188"/>
    <lineage>
        <taxon>Archaea</taxon>
        <taxon>Methanobacteriati</taxon>
        <taxon>Methanobacteriota</taxon>
        <taxon>Methanomada group</taxon>
        <taxon>Methanococci</taxon>
        <taxon>Methanococcales</taxon>
        <taxon>Methanococcaceae</taxon>
        <taxon>Methanococcus</taxon>
    </lineage>
</organism>
<comment type="subunit">
    <text evidence="1 8">Homodimer.</text>
</comment>
<feature type="binding site" evidence="8">
    <location>
        <position position="64"/>
    </location>
    <ligand>
        <name>Zn(2+)</name>
        <dbReference type="ChEBI" id="CHEBI:29105"/>
        <label>2</label>
        <note>catalytic</note>
    </ligand>
</feature>
<keyword evidence="4 8" id="KW-0479">Metal-binding</keyword>
<comment type="similarity">
    <text evidence="8">Belongs to the RNase Z family.</text>
</comment>
<gene>
    <name evidence="8" type="primary">rnz</name>
    <name evidence="9" type="ORF">J3E07_001344</name>
</gene>